<name>A0A8J3JTM6_9ACTN</name>
<dbReference type="Pfam" id="PF24719">
    <property type="entry name" value="Imm33-like"/>
    <property type="match status" value="1"/>
</dbReference>
<dbReference type="Proteomes" id="UP000601223">
    <property type="component" value="Unassembled WGS sequence"/>
</dbReference>
<dbReference type="EMBL" id="BONF01000042">
    <property type="protein sequence ID" value="GIF84945.1"/>
    <property type="molecule type" value="Genomic_DNA"/>
</dbReference>
<evidence type="ECO:0000259" key="1">
    <source>
        <dbReference type="Pfam" id="PF24719"/>
    </source>
</evidence>
<reference evidence="2 3" key="1">
    <citation type="submission" date="2021-01" db="EMBL/GenBank/DDBJ databases">
        <title>Whole genome shotgun sequence of Catellatospora bangladeshensis NBRC 107357.</title>
        <authorList>
            <person name="Komaki H."/>
            <person name="Tamura T."/>
        </authorList>
    </citation>
    <scope>NUCLEOTIDE SEQUENCE [LARGE SCALE GENOMIC DNA]</scope>
    <source>
        <strain evidence="2 3">NBRC 107357</strain>
    </source>
</reference>
<dbReference type="RefSeq" id="WP_239126140.1">
    <property type="nucleotide sequence ID" value="NZ_BONF01000042.1"/>
</dbReference>
<protein>
    <recommendedName>
        <fullName evidence="1">Imm33-like domain-containing protein</fullName>
    </recommendedName>
</protein>
<proteinExistence type="predicted"/>
<sequence length="130" mass="14685">MVGSSDVTPEQAGLCRRFEALPVAAPAGLNTGVSRSLLSRGRGRSGWLRRRPSSVSWPVYGIRHDVEGGTTGWYLWTGEYSEADDFYVPWHTAHLYERWPEVVPYLALPPGWRFVIAPGYEDVWFDRTDG</sequence>
<evidence type="ECO:0000313" key="2">
    <source>
        <dbReference type="EMBL" id="GIF84945.1"/>
    </source>
</evidence>
<gene>
    <name evidence="2" type="ORF">Cba03nite_62940</name>
</gene>
<comment type="caution">
    <text evidence="2">The sequence shown here is derived from an EMBL/GenBank/DDBJ whole genome shotgun (WGS) entry which is preliminary data.</text>
</comment>
<organism evidence="2 3">
    <name type="scientific">Catellatospora bangladeshensis</name>
    <dbReference type="NCBI Taxonomy" id="310355"/>
    <lineage>
        <taxon>Bacteria</taxon>
        <taxon>Bacillati</taxon>
        <taxon>Actinomycetota</taxon>
        <taxon>Actinomycetes</taxon>
        <taxon>Micromonosporales</taxon>
        <taxon>Micromonosporaceae</taxon>
        <taxon>Catellatospora</taxon>
    </lineage>
</organism>
<keyword evidence="3" id="KW-1185">Reference proteome</keyword>
<feature type="domain" description="Imm33-like" evidence="1">
    <location>
        <begin position="56"/>
        <end position="126"/>
    </location>
</feature>
<accession>A0A8J3JTM6</accession>
<dbReference type="InterPro" id="IPR056509">
    <property type="entry name" value="Imm33-like"/>
</dbReference>
<evidence type="ECO:0000313" key="3">
    <source>
        <dbReference type="Proteomes" id="UP000601223"/>
    </source>
</evidence>
<dbReference type="AlphaFoldDB" id="A0A8J3JTM6"/>